<dbReference type="GO" id="GO:0003677">
    <property type="term" value="F:DNA binding"/>
    <property type="evidence" value="ECO:0007669"/>
    <property type="project" value="InterPro"/>
</dbReference>
<organism evidence="2 3">
    <name type="scientific">Saccharopolyspora elongata</name>
    <dbReference type="NCBI Taxonomy" id="2530387"/>
    <lineage>
        <taxon>Bacteria</taxon>
        <taxon>Bacillati</taxon>
        <taxon>Actinomycetota</taxon>
        <taxon>Actinomycetes</taxon>
        <taxon>Pseudonocardiales</taxon>
        <taxon>Pseudonocardiaceae</taxon>
        <taxon>Saccharopolyspora</taxon>
    </lineage>
</organism>
<name>A0A4R4ZGJ2_9PSEU</name>
<gene>
    <name evidence="2" type="ORF">E1288_04235</name>
</gene>
<dbReference type="EMBL" id="SMKW01000003">
    <property type="protein sequence ID" value="TDD55652.1"/>
    <property type="molecule type" value="Genomic_DNA"/>
</dbReference>
<dbReference type="RefSeq" id="WP_132480969.1">
    <property type="nucleotide sequence ID" value="NZ_SMKW01000003.1"/>
</dbReference>
<dbReference type="InterPro" id="IPR010982">
    <property type="entry name" value="Lambda_DNA-bd_dom_sf"/>
</dbReference>
<dbReference type="AlphaFoldDB" id="A0A4R4ZGJ2"/>
<dbReference type="Pfam" id="PF13560">
    <property type="entry name" value="HTH_31"/>
    <property type="match status" value="1"/>
</dbReference>
<protein>
    <submittedName>
        <fullName evidence="2">XRE family transcriptional regulator</fullName>
    </submittedName>
</protein>
<feature type="domain" description="HTH cro/C1-type" evidence="1">
    <location>
        <begin position="13"/>
        <end position="66"/>
    </location>
</feature>
<dbReference type="Pfam" id="PF19054">
    <property type="entry name" value="DUF5753"/>
    <property type="match status" value="1"/>
</dbReference>
<sequence>MSTARRRQLGSWLTKLRNQAGCSVEDSAERLGCSTSKIRHLEAGRSKIKKVELTKLLDLYEASDEVRAQLDETRKQAEERGWWSSYRLPEWFEPYVEFESTAVEVANFELDLIPGLLQTEEYAREIHRAGRYDTDPRDIDRRVKARMTRQNRLSSDPPLQLRAVVSEAAFHRQVGGPDVMKEQITHIIEQCQRPNVILQLLPYEAGAHASPSGTFVILSFPDQEESIGFLDTPLGGHTVDDEDEVSALRYLFDELRSVALSAPASLDRLRRLVQAD</sequence>
<dbReference type="InterPro" id="IPR043917">
    <property type="entry name" value="DUF5753"/>
</dbReference>
<dbReference type="Proteomes" id="UP000294947">
    <property type="component" value="Unassembled WGS sequence"/>
</dbReference>
<dbReference type="InterPro" id="IPR001387">
    <property type="entry name" value="Cro/C1-type_HTH"/>
</dbReference>
<dbReference type="OrthoDB" id="4285266at2"/>
<keyword evidence="3" id="KW-1185">Reference proteome</keyword>
<evidence type="ECO:0000259" key="1">
    <source>
        <dbReference type="PROSITE" id="PS50943"/>
    </source>
</evidence>
<evidence type="ECO:0000313" key="3">
    <source>
        <dbReference type="Proteomes" id="UP000294947"/>
    </source>
</evidence>
<evidence type="ECO:0000313" key="2">
    <source>
        <dbReference type="EMBL" id="TDD55652.1"/>
    </source>
</evidence>
<reference evidence="2 3" key="1">
    <citation type="submission" date="2019-03" db="EMBL/GenBank/DDBJ databases">
        <title>Draft genome sequences of novel Actinobacteria.</title>
        <authorList>
            <person name="Sahin N."/>
            <person name="Ay H."/>
            <person name="Saygin H."/>
        </authorList>
    </citation>
    <scope>NUCLEOTIDE SEQUENCE [LARGE SCALE GENOMIC DNA]</scope>
    <source>
        <strain evidence="2 3">7K502</strain>
    </source>
</reference>
<dbReference type="Gene3D" id="1.10.260.40">
    <property type="entry name" value="lambda repressor-like DNA-binding domains"/>
    <property type="match status" value="1"/>
</dbReference>
<dbReference type="CDD" id="cd00093">
    <property type="entry name" value="HTH_XRE"/>
    <property type="match status" value="1"/>
</dbReference>
<proteinExistence type="predicted"/>
<dbReference type="SMART" id="SM00530">
    <property type="entry name" value="HTH_XRE"/>
    <property type="match status" value="1"/>
</dbReference>
<dbReference type="SUPFAM" id="SSF47413">
    <property type="entry name" value="lambda repressor-like DNA-binding domains"/>
    <property type="match status" value="1"/>
</dbReference>
<accession>A0A4R4ZGJ2</accession>
<dbReference type="PROSITE" id="PS50943">
    <property type="entry name" value="HTH_CROC1"/>
    <property type="match status" value="1"/>
</dbReference>
<comment type="caution">
    <text evidence="2">The sequence shown here is derived from an EMBL/GenBank/DDBJ whole genome shotgun (WGS) entry which is preliminary data.</text>
</comment>